<accession>U4LWB7</accession>
<keyword evidence="4" id="KW-0521">NADP</keyword>
<keyword evidence="2" id="KW-0285">Flavoprotein</keyword>
<organism evidence="8 9">
    <name type="scientific">Pyronema omphalodes (strain CBS 100304)</name>
    <name type="common">Pyronema confluens</name>
    <dbReference type="NCBI Taxonomy" id="1076935"/>
    <lineage>
        <taxon>Eukaryota</taxon>
        <taxon>Fungi</taxon>
        <taxon>Dikarya</taxon>
        <taxon>Ascomycota</taxon>
        <taxon>Pezizomycotina</taxon>
        <taxon>Pezizomycetes</taxon>
        <taxon>Pezizales</taxon>
        <taxon>Pyronemataceae</taxon>
        <taxon>Pyronema</taxon>
    </lineage>
</organism>
<dbReference type="OrthoDB" id="72788at2759"/>
<evidence type="ECO:0000256" key="1">
    <source>
        <dbReference type="ARBA" id="ARBA00001917"/>
    </source>
</evidence>
<evidence type="ECO:0000259" key="7">
    <source>
        <dbReference type="Pfam" id="PF00724"/>
    </source>
</evidence>
<comment type="cofactor">
    <cofactor evidence="1">
        <name>FMN</name>
        <dbReference type="ChEBI" id="CHEBI:58210"/>
    </cofactor>
</comment>
<gene>
    <name evidence="8" type="ORF">PCON_01358</name>
</gene>
<dbReference type="CDD" id="cd02932">
    <property type="entry name" value="OYE_YqiM_FMN"/>
    <property type="match status" value="1"/>
</dbReference>
<keyword evidence="5" id="KW-0560">Oxidoreductase</keyword>
<evidence type="ECO:0000256" key="3">
    <source>
        <dbReference type="ARBA" id="ARBA00022643"/>
    </source>
</evidence>
<dbReference type="EMBL" id="HF936132">
    <property type="protein sequence ID" value="CCX33516.1"/>
    <property type="molecule type" value="Genomic_DNA"/>
</dbReference>
<dbReference type="GO" id="GO:0010181">
    <property type="term" value="F:FMN binding"/>
    <property type="evidence" value="ECO:0007669"/>
    <property type="project" value="InterPro"/>
</dbReference>
<dbReference type="InterPro" id="IPR013785">
    <property type="entry name" value="Aldolase_TIM"/>
</dbReference>
<proteinExistence type="predicted"/>
<dbReference type="PANTHER" id="PTHR43303:SF4">
    <property type="entry name" value="NADPH DEHYDROGENASE C23G7.10C-RELATED"/>
    <property type="match status" value="1"/>
</dbReference>
<dbReference type="AlphaFoldDB" id="U4LWB7"/>
<dbReference type="PANTHER" id="PTHR43303">
    <property type="entry name" value="NADPH DEHYDROGENASE C23G7.10C-RELATED"/>
    <property type="match status" value="1"/>
</dbReference>
<dbReference type="InterPro" id="IPR044152">
    <property type="entry name" value="YqjM-like"/>
</dbReference>
<dbReference type="GO" id="GO:0003959">
    <property type="term" value="F:NADPH dehydrogenase activity"/>
    <property type="evidence" value="ECO:0007669"/>
    <property type="project" value="InterPro"/>
</dbReference>
<feature type="domain" description="NADH:flavin oxidoreductase/NADH oxidase N-terminal" evidence="7">
    <location>
        <begin position="39"/>
        <end position="382"/>
    </location>
</feature>
<dbReference type="OMA" id="YNPRWPW"/>
<evidence type="ECO:0000256" key="4">
    <source>
        <dbReference type="ARBA" id="ARBA00022857"/>
    </source>
</evidence>
<dbReference type="eggNOG" id="KOG0134">
    <property type="taxonomic scope" value="Eukaryota"/>
</dbReference>
<sequence length="411" mass="44492">MADLRNTAAPNVPYFTPAQDPPAGTAFSPQSDGSLPPTLYKPITIRGTTFQNRIFLAPLCQYSAKDGLMTPWHLAHLGGIATRGPGCTIIEATSVVPEGRITPEDVGLWNDEQEKKHAEIVAFAHSQSQKIGIQIAHAGRKASTLAPWVHRGMVATKEQGGWPEEVYGPSDIPYNEEFPVPKAMTEEQIKATVDAFAATAKRAVNAGYDVIEIHNAHGYLLHSFLSPLSNKRTDKYGGSFENRTRLTLEVVEAVRAAIPKDMPLFFRISALDWVEDQPSWTVEQTVKLAPLLAARGVDFIDVSSGGLHPSQKIIGGPAYQAPFAKAVKAALKGTDCVVSCVGTIESGKLAQELLDNESADIISVGRGFQRNPGLVWAWAEELEVEMVAAHQMVWGYGGKAGGKKQVKNFVV</sequence>
<evidence type="ECO:0000313" key="8">
    <source>
        <dbReference type="EMBL" id="CCX33516.1"/>
    </source>
</evidence>
<evidence type="ECO:0000256" key="5">
    <source>
        <dbReference type="ARBA" id="ARBA00023002"/>
    </source>
</evidence>
<keyword evidence="3" id="KW-0288">FMN</keyword>
<dbReference type="Proteomes" id="UP000018144">
    <property type="component" value="Unassembled WGS sequence"/>
</dbReference>
<keyword evidence="9" id="KW-1185">Reference proteome</keyword>
<reference evidence="8 9" key="1">
    <citation type="journal article" date="2013" name="PLoS Genet.">
        <title>The genome and development-dependent transcriptomes of Pyronema confluens: a window into fungal evolution.</title>
        <authorList>
            <person name="Traeger S."/>
            <person name="Altegoer F."/>
            <person name="Freitag M."/>
            <person name="Gabaldon T."/>
            <person name="Kempken F."/>
            <person name="Kumar A."/>
            <person name="Marcet-Houben M."/>
            <person name="Poggeler S."/>
            <person name="Stajich J.E."/>
            <person name="Nowrousian M."/>
        </authorList>
    </citation>
    <scope>NUCLEOTIDE SEQUENCE [LARGE SCALE GENOMIC DNA]</scope>
    <source>
        <strain evidence="9">CBS 100304</strain>
        <tissue evidence="8">Vegetative mycelium</tissue>
    </source>
</reference>
<evidence type="ECO:0000313" key="9">
    <source>
        <dbReference type="Proteomes" id="UP000018144"/>
    </source>
</evidence>
<dbReference type="Pfam" id="PF00724">
    <property type="entry name" value="Oxidored_FMN"/>
    <property type="match status" value="1"/>
</dbReference>
<dbReference type="InterPro" id="IPR001155">
    <property type="entry name" value="OxRdtase_FMN_N"/>
</dbReference>
<dbReference type="STRING" id="1076935.U4LWB7"/>
<feature type="region of interest" description="Disordered" evidence="6">
    <location>
        <begin position="1"/>
        <end position="33"/>
    </location>
</feature>
<dbReference type="Gene3D" id="3.20.20.70">
    <property type="entry name" value="Aldolase class I"/>
    <property type="match status" value="1"/>
</dbReference>
<dbReference type="GO" id="GO:0050661">
    <property type="term" value="F:NADP binding"/>
    <property type="evidence" value="ECO:0007669"/>
    <property type="project" value="InterPro"/>
</dbReference>
<evidence type="ECO:0000256" key="2">
    <source>
        <dbReference type="ARBA" id="ARBA00022630"/>
    </source>
</evidence>
<protein>
    <submittedName>
        <fullName evidence="8">Similar to Putative NADPH dehydrogenase C23G7.10c acc. no. O94467</fullName>
    </submittedName>
</protein>
<evidence type="ECO:0000256" key="6">
    <source>
        <dbReference type="SAM" id="MobiDB-lite"/>
    </source>
</evidence>
<name>U4LWB7_PYROM</name>
<dbReference type="SUPFAM" id="SSF51395">
    <property type="entry name" value="FMN-linked oxidoreductases"/>
    <property type="match status" value="1"/>
</dbReference>